<accession>A0A3S9VT97</accession>
<evidence type="ECO:0000259" key="4">
    <source>
        <dbReference type="Pfam" id="PF07971"/>
    </source>
</evidence>
<keyword evidence="3" id="KW-0106">Calcium</keyword>
<dbReference type="Pfam" id="PF07971">
    <property type="entry name" value="Glyco_hydro_92"/>
    <property type="match status" value="1"/>
</dbReference>
<dbReference type="Gene3D" id="2.70.98.10">
    <property type="match status" value="1"/>
</dbReference>
<evidence type="ECO:0000256" key="1">
    <source>
        <dbReference type="ARBA" id="ARBA00001913"/>
    </source>
</evidence>
<keyword evidence="6" id="KW-0378">Hydrolase</keyword>
<dbReference type="InterPro" id="IPR050883">
    <property type="entry name" value="PNGase"/>
</dbReference>
<dbReference type="InterPro" id="IPR005887">
    <property type="entry name" value="GH92_a_mannosidase_put"/>
</dbReference>
<dbReference type="GO" id="GO:0005829">
    <property type="term" value="C:cytosol"/>
    <property type="evidence" value="ECO:0007669"/>
    <property type="project" value="TreeGrafter"/>
</dbReference>
<evidence type="ECO:0000313" key="6">
    <source>
        <dbReference type="EMBL" id="AZS29794.1"/>
    </source>
</evidence>
<dbReference type="GO" id="GO:0000224">
    <property type="term" value="F:peptide-N4-(N-acetyl-beta-glucosaminyl)asparagine amidase activity"/>
    <property type="evidence" value="ECO:0007669"/>
    <property type="project" value="TreeGrafter"/>
</dbReference>
<dbReference type="InterPro" id="IPR041371">
    <property type="entry name" value="GH92_N"/>
</dbReference>
<feature type="domain" description="Glycosyl hydrolase family 92" evidence="4">
    <location>
        <begin position="281"/>
        <end position="774"/>
    </location>
</feature>
<comment type="subunit">
    <text evidence="2">Monomer.</text>
</comment>
<comment type="cofactor">
    <cofactor evidence="1">
        <name>Ca(2+)</name>
        <dbReference type="ChEBI" id="CHEBI:29108"/>
    </cofactor>
</comment>
<evidence type="ECO:0000259" key="5">
    <source>
        <dbReference type="Pfam" id="PF17678"/>
    </source>
</evidence>
<dbReference type="GO" id="GO:0030246">
    <property type="term" value="F:carbohydrate binding"/>
    <property type="evidence" value="ECO:0007669"/>
    <property type="project" value="InterPro"/>
</dbReference>
<sequence length="790" mass="89413">MQTTIRLFSLCLLILGFYMCQPTPGKKQPVDWVDPQIGSVHCRWFFYTPAALPMGMAKLAPTTNAYGSYGSWLPCGYDDRHTSIEGFAHFHEFQIGGVVTIPTTGELKTLPGTLEDPDAGYRSRVDKATEVSTPGYYAVTLTDYNIKAEITATTRTGFHRYTFPQSTTSRILFDIGHKQGESATITDAEVTYHPKTNEVTGWVENYPIYATFCQPDGKIKVFFAAKLDKKPQTIGTFVDENIQENANTVKGPGCGLYLTFQTKAKEQIQMQVGLSYTSIENARNNRDTESAGKSFNDVKNAARQTWNEMLGRIQVEGGTPEDKTKFYTGLYHALLGRGIANDINGQYIRHDKTIGQIPLDKNGIPLYSHHNTDGMWGGFWNLTQIWTLAYPEIFSSYIKSNLDFFENSGWLHDGEAAGVYTNGVQTNFQGLIICAAYQAGIRDFNIETAWSAICKNELEYKGRDMGNGKYDNEYFIKQGFVPLKDYLYPNNWVCNFGASHTLEYAFSCYAAAQMAKAIGKTAAYDTLMQYSYAYKNLFDPETKYMRPREMDGSFMKDFEPLKGWKGFQEGNAAQYTWYVPHDIEGLINLMGIDLFNERLENTFIESRKTLFGGGKEIDSFSGVEKLYNQGNQPCLHDAWLFNYSGKPWLTQLYTRLICDEFYGITPEHGYGYGQDEDQGQLGAWYVMAAMGLFDVQGGTNITPSYQIGSPKFRKITIQLDPRYYSGKTFVIETENNAPNHYYIQSATLNGKPLEDCWFYRREMLNGGHLKLHMDAHPNTRWGVSSMPHSK</sequence>
<dbReference type="Gene3D" id="1.20.1050.60">
    <property type="entry name" value="alpha-1,2-mannosidase"/>
    <property type="match status" value="1"/>
</dbReference>
<dbReference type="SUPFAM" id="SSF48208">
    <property type="entry name" value="Six-hairpin glycosidases"/>
    <property type="match status" value="1"/>
</dbReference>
<dbReference type="KEGG" id="buy:D8S85_09705"/>
<evidence type="ECO:0000313" key="7">
    <source>
        <dbReference type="Proteomes" id="UP000270673"/>
    </source>
</evidence>
<evidence type="ECO:0000256" key="3">
    <source>
        <dbReference type="ARBA" id="ARBA00022837"/>
    </source>
</evidence>
<keyword evidence="7" id="KW-1185">Reference proteome</keyword>
<feature type="domain" description="Glycosyl hydrolase family 92 N-terminal" evidence="5">
    <location>
        <begin position="32"/>
        <end position="275"/>
    </location>
</feature>
<dbReference type="InterPro" id="IPR012939">
    <property type="entry name" value="Glyco_hydro_92"/>
</dbReference>
<dbReference type="PANTHER" id="PTHR12143:SF39">
    <property type="entry name" value="SECRETED PROTEIN"/>
    <property type="match status" value="1"/>
</dbReference>
<dbReference type="GO" id="GO:0006516">
    <property type="term" value="P:glycoprotein catabolic process"/>
    <property type="evidence" value="ECO:0007669"/>
    <property type="project" value="TreeGrafter"/>
</dbReference>
<dbReference type="AlphaFoldDB" id="A0A3S9VT97"/>
<dbReference type="Gene3D" id="1.20.1610.10">
    <property type="entry name" value="alpha-1,2-mannosidases domains"/>
    <property type="match status" value="1"/>
</dbReference>
<protein>
    <submittedName>
        <fullName evidence="6">Glycoside hydrolase family 92 protein</fullName>
    </submittedName>
</protein>
<organism evidence="6 7">
    <name type="scientific">Butyricimonas faecalis</name>
    <dbReference type="NCBI Taxonomy" id="2093856"/>
    <lineage>
        <taxon>Bacteria</taxon>
        <taxon>Pseudomonadati</taxon>
        <taxon>Bacteroidota</taxon>
        <taxon>Bacteroidia</taxon>
        <taxon>Bacteroidales</taxon>
        <taxon>Odoribacteraceae</taxon>
        <taxon>Butyricimonas</taxon>
    </lineage>
</organism>
<dbReference type="RefSeq" id="WP_106480520.1">
    <property type="nucleotide sequence ID" value="NZ_CP032819.1"/>
</dbReference>
<dbReference type="NCBIfam" id="TIGR01180">
    <property type="entry name" value="aman2_put"/>
    <property type="match status" value="1"/>
</dbReference>
<dbReference type="OrthoDB" id="9762711at2"/>
<dbReference type="PANTHER" id="PTHR12143">
    <property type="entry name" value="PEPTIDE N-GLYCANASE PNGASE -RELATED"/>
    <property type="match status" value="1"/>
</dbReference>
<dbReference type="Proteomes" id="UP000270673">
    <property type="component" value="Chromosome"/>
</dbReference>
<dbReference type="InterPro" id="IPR014718">
    <property type="entry name" value="GH-type_carb-bd"/>
</dbReference>
<dbReference type="Gene3D" id="3.30.2080.10">
    <property type="entry name" value="GH92 mannosidase domain"/>
    <property type="match status" value="1"/>
</dbReference>
<name>A0A3S9VT97_9BACT</name>
<dbReference type="InterPro" id="IPR008928">
    <property type="entry name" value="6-hairpin_glycosidase_sf"/>
</dbReference>
<dbReference type="Pfam" id="PF17678">
    <property type="entry name" value="Glyco_hydro_92N"/>
    <property type="match status" value="1"/>
</dbReference>
<proteinExistence type="predicted"/>
<evidence type="ECO:0000256" key="2">
    <source>
        <dbReference type="ARBA" id="ARBA00011245"/>
    </source>
</evidence>
<reference evidence="6 7" key="1">
    <citation type="submission" date="2018-10" db="EMBL/GenBank/DDBJ databases">
        <title>Butyricimonas faecalis sp. nov., isolated from human faeces and emended description of the genus Butyricimonas.</title>
        <authorList>
            <person name="Le Roy T."/>
            <person name="Van der Smissen P."/>
            <person name="Paquot A."/>
            <person name="Delzenne N."/>
            <person name="Muccioli G."/>
            <person name="Collet J.-F."/>
            <person name="Cani P.D."/>
        </authorList>
    </citation>
    <scope>NUCLEOTIDE SEQUENCE [LARGE SCALE GENOMIC DNA]</scope>
    <source>
        <strain evidence="6 7">H184</strain>
    </source>
</reference>
<dbReference type="GO" id="GO:0005975">
    <property type="term" value="P:carbohydrate metabolic process"/>
    <property type="evidence" value="ECO:0007669"/>
    <property type="project" value="InterPro"/>
</dbReference>
<dbReference type="EMBL" id="CP032819">
    <property type="protein sequence ID" value="AZS29794.1"/>
    <property type="molecule type" value="Genomic_DNA"/>
</dbReference>
<gene>
    <name evidence="6" type="ORF">D8S85_09705</name>
</gene>